<dbReference type="InterPro" id="IPR011528">
    <property type="entry name" value="NERD"/>
</dbReference>
<reference evidence="2 3" key="1">
    <citation type="submission" date="2024-06" db="EMBL/GenBank/DDBJ databases">
        <title>Genomic Encyclopedia of Type Strains, Phase IV (KMG-IV): sequencing the most valuable type-strain genomes for metagenomic binning, comparative biology and taxonomic classification.</title>
        <authorList>
            <person name="Goeker M."/>
        </authorList>
    </citation>
    <scope>NUCLEOTIDE SEQUENCE [LARGE SCALE GENOMIC DNA]</scope>
    <source>
        <strain evidence="2 3">DSM 23520</strain>
    </source>
</reference>
<evidence type="ECO:0000259" key="1">
    <source>
        <dbReference type="PROSITE" id="PS50965"/>
    </source>
</evidence>
<organism evidence="2 3">
    <name type="scientific">Alkalibacillus flavidus</name>
    <dbReference type="NCBI Taxonomy" id="546021"/>
    <lineage>
        <taxon>Bacteria</taxon>
        <taxon>Bacillati</taxon>
        <taxon>Bacillota</taxon>
        <taxon>Bacilli</taxon>
        <taxon>Bacillales</taxon>
        <taxon>Bacillaceae</taxon>
        <taxon>Alkalibacillus</taxon>
    </lineage>
</organism>
<gene>
    <name evidence="2" type="ORF">ABID56_001090</name>
</gene>
<dbReference type="Proteomes" id="UP001549167">
    <property type="component" value="Unassembled WGS sequence"/>
</dbReference>
<feature type="domain" description="NERD" evidence="1">
    <location>
        <begin position="41"/>
        <end position="160"/>
    </location>
</feature>
<sequence>MTTILHDQSPDLKMLNVLMPRLERSAPFYKELKEWHTIECAGYEGEQSLYYYINQLKGQFFHLHGLYFQTRRSACQIDHLLVLPEFILILETKHFKGELHYNVETGVLEQTTPHRTVRRADPIAQALVQKEKLNHLLQSTSYPTPPLHHLVVFTHDEVIPTIEGHEPNMIVKERLLQRVGELMKHYSDGPDQTDYLEQLAQFIASNHTSRESKIIEDHPDIVAYLKSGVWCTGCGEHFMDRIFNNWECPICKHRDRSAHIQTLKECRMIYGNEVSCQLVANFLRIPPHLARQLLKRQAKQIGEKRGTKYILV</sequence>
<comment type="caution">
    <text evidence="2">The sequence shown here is derived from an EMBL/GenBank/DDBJ whole genome shotgun (WGS) entry which is preliminary data.</text>
</comment>
<dbReference type="RefSeq" id="WP_354219597.1">
    <property type="nucleotide sequence ID" value="NZ_JBEPMX010000004.1"/>
</dbReference>
<accession>A0ABV2KTT5</accession>
<dbReference type="PROSITE" id="PS50965">
    <property type="entry name" value="NERD"/>
    <property type="match status" value="1"/>
</dbReference>
<name>A0ABV2KTT5_9BACI</name>
<keyword evidence="3" id="KW-1185">Reference proteome</keyword>
<proteinExistence type="predicted"/>
<evidence type="ECO:0000313" key="2">
    <source>
        <dbReference type="EMBL" id="MET3683000.1"/>
    </source>
</evidence>
<dbReference type="Pfam" id="PF08378">
    <property type="entry name" value="NERD"/>
    <property type="match status" value="1"/>
</dbReference>
<protein>
    <recommendedName>
        <fullName evidence="1">NERD domain-containing protein</fullName>
    </recommendedName>
</protein>
<dbReference type="EMBL" id="JBEPMX010000004">
    <property type="protein sequence ID" value="MET3683000.1"/>
    <property type="molecule type" value="Genomic_DNA"/>
</dbReference>
<evidence type="ECO:0000313" key="3">
    <source>
        <dbReference type="Proteomes" id="UP001549167"/>
    </source>
</evidence>